<accession>A0A6L9MLJ8</accession>
<comment type="caution">
    <text evidence="2">The sequence shown here is derived from an EMBL/GenBank/DDBJ whole genome shotgun (WGS) entry which is preliminary data.</text>
</comment>
<feature type="compositionally biased region" description="Polar residues" evidence="1">
    <location>
        <begin position="71"/>
        <end position="80"/>
    </location>
</feature>
<feature type="region of interest" description="Disordered" evidence="1">
    <location>
        <begin position="16"/>
        <end position="87"/>
    </location>
</feature>
<feature type="compositionally biased region" description="Basic and acidic residues" evidence="1">
    <location>
        <begin position="21"/>
        <end position="30"/>
    </location>
</feature>
<sequence>MRWLDPLQARFWGMARSARHRQGEGSDKLNRPALAGSEGDPLMALQKAKGPAEGAASPSHGPNNPREENAVNRQQDNTAGARTPAGPDAIIDAVNRLESPLCDAVNMARVVSQLIEHVNYEEVLGQRCLVIQHNSAEALTFAIYQTQALFEAAHLAWDDANTFAFSQRRAS</sequence>
<dbReference type="AlphaFoldDB" id="A0A6L9MLJ8"/>
<dbReference type="Proteomes" id="UP000476332">
    <property type="component" value="Unassembled WGS sequence"/>
</dbReference>
<dbReference type="RefSeq" id="WP_163045624.1">
    <property type="nucleotide sequence ID" value="NZ_JAAAMJ010000020.1"/>
</dbReference>
<keyword evidence="3" id="KW-1185">Reference proteome</keyword>
<evidence type="ECO:0000256" key="1">
    <source>
        <dbReference type="SAM" id="MobiDB-lite"/>
    </source>
</evidence>
<proteinExistence type="predicted"/>
<organism evidence="2 3">
    <name type="scientific">Aurantimonas aggregata</name>
    <dbReference type="NCBI Taxonomy" id="2047720"/>
    <lineage>
        <taxon>Bacteria</taxon>
        <taxon>Pseudomonadati</taxon>
        <taxon>Pseudomonadota</taxon>
        <taxon>Alphaproteobacteria</taxon>
        <taxon>Hyphomicrobiales</taxon>
        <taxon>Aurantimonadaceae</taxon>
        <taxon>Aurantimonas</taxon>
    </lineage>
</organism>
<protein>
    <submittedName>
        <fullName evidence="2">Uncharacterized protein</fullName>
    </submittedName>
</protein>
<dbReference type="EMBL" id="JAAAMJ010000020">
    <property type="protein sequence ID" value="NDV88774.1"/>
    <property type="molecule type" value="Genomic_DNA"/>
</dbReference>
<evidence type="ECO:0000313" key="3">
    <source>
        <dbReference type="Proteomes" id="UP000476332"/>
    </source>
</evidence>
<gene>
    <name evidence="2" type="ORF">GTW51_18935</name>
</gene>
<evidence type="ECO:0000313" key="2">
    <source>
        <dbReference type="EMBL" id="NDV88774.1"/>
    </source>
</evidence>
<name>A0A6L9MLJ8_9HYPH</name>
<reference evidence="2 3" key="1">
    <citation type="submission" date="2020-01" db="EMBL/GenBank/DDBJ databases">
        <title>Genomes of bacteria type strains.</title>
        <authorList>
            <person name="Chen J."/>
            <person name="Zhu S."/>
            <person name="Chen J."/>
        </authorList>
    </citation>
    <scope>NUCLEOTIDE SEQUENCE [LARGE SCALE GENOMIC DNA]</scope>
    <source>
        <strain evidence="2 3">KCTC 52919</strain>
    </source>
</reference>